<reference evidence="1" key="1">
    <citation type="journal article" date="2019" name="bioRxiv">
        <title>The Genome of the Zebra Mussel, Dreissena polymorpha: A Resource for Invasive Species Research.</title>
        <authorList>
            <person name="McCartney M.A."/>
            <person name="Auch B."/>
            <person name="Kono T."/>
            <person name="Mallez S."/>
            <person name="Zhang Y."/>
            <person name="Obille A."/>
            <person name="Becker A."/>
            <person name="Abrahante J.E."/>
            <person name="Garbe J."/>
            <person name="Badalamenti J.P."/>
            <person name="Herman A."/>
            <person name="Mangelson H."/>
            <person name="Liachko I."/>
            <person name="Sullivan S."/>
            <person name="Sone E.D."/>
            <person name="Koren S."/>
            <person name="Silverstein K.A.T."/>
            <person name="Beckman K.B."/>
            <person name="Gohl D.M."/>
        </authorList>
    </citation>
    <scope>NUCLEOTIDE SEQUENCE</scope>
    <source>
        <strain evidence="1">Duluth1</strain>
        <tissue evidence="1">Whole animal</tissue>
    </source>
</reference>
<reference evidence="1" key="2">
    <citation type="submission" date="2020-11" db="EMBL/GenBank/DDBJ databases">
        <authorList>
            <person name="McCartney M.A."/>
            <person name="Auch B."/>
            <person name="Kono T."/>
            <person name="Mallez S."/>
            <person name="Becker A."/>
            <person name="Gohl D.M."/>
            <person name="Silverstein K.A.T."/>
            <person name="Koren S."/>
            <person name="Bechman K.B."/>
            <person name="Herman A."/>
            <person name="Abrahante J.E."/>
            <person name="Garbe J."/>
        </authorList>
    </citation>
    <scope>NUCLEOTIDE SEQUENCE</scope>
    <source>
        <strain evidence="1">Duluth1</strain>
        <tissue evidence="1">Whole animal</tissue>
    </source>
</reference>
<proteinExistence type="predicted"/>
<keyword evidence="2" id="KW-1185">Reference proteome</keyword>
<sequence length="329" mass="36755">MDREMCSGVNHEESSSQYLLSLNLLETLSIDVEYDIPNLWNALHGLNIKSLSLTLSNRAGRVRVNNEESSSQNLVSLNQLETLTINVYYGIPNIWNALHGLNITSLSLNVRNGWTHIESISQALVSFTKMETLSLSPDIYVRWEVLRGLNIKSLSLDFWHLPKHILHKKKTVEFVSQVLSSLSRLETLSISVDEDSPGLWEALFGLNIKSLSLSGGRSGFLIVNHVESLSQCLASLKVKLEKVSICDLEERLGLWEALCGLNIKTLNLSGFYKVYNVELLSNSLSSLTQLKTLSIIVQKDTPGLWEALSSLNIKSLIVSDKVNGLRVKH</sequence>
<name>A0A9D4F6Q3_DREPO</name>
<dbReference type="EMBL" id="JAIWYP010000008">
    <property type="protein sequence ID" value="KAH3791066.1"/>
    <property type="molecule type" value="Genomic_DNA"/>
</dbReference>
<evidence type="ECO:0000313" key="2">
    <source>
        <dbReference type="Proteomes" id="UP000828390"/>
    </source>
</evidence>
<evidence type="ECO:0000313" key="1">
    <source>
        <dbReference type="EMBL" id="KAH3791066.1"/>
    </source>
</evidence>
<organism evidence="1 2">
    <name type="scientific">Dreissena polymorpha</name>
    <name type="common">Zebra mussel</name>
    <name type="synonym">Mytilus polymorpha</name>
    <dbReference type="NCBI Taxonomy" id="45954"/>
    <lineage>
        <taxon>Eukaryota</taxon>
        <taxon>Metazoa</taxon>
        <taxon>Spiralia</taxon>
        <taxon>Lophotrochozoa</taxon>
        <taxon>Mollusca</taxon>
        <taxon>Bivalvia</taxon>
        <taxon>Autobranchia</taxon>
        <taxon>Heteroconchia</taxon>
        <taxon>Euheterodonta</taxon>
        <taxon>Imparidentia</taxon>
        <taxon>Neoheterodontei</taxon>
        <taxon>Myida</taxon>
        <taxon>Dreissenoidea</taxon>
        <taxon>Dreissenidae</taxon>
        <taxon>Dreissena</taxon>
    </lineage>
</organism>
<comment type="caution">
    <text evidence="1">The sequence shown here is derived from an EMBL/GenBank/DDBJ whole genome shotgun (WGS) entry which is preliminary data.</text>
</comment>
<gene>
    <name evidence="1" type="ORF">DPMN_169277</name>
</gene>
<dbReference type="Proteomes" id="UP000828390">
    <property type="component" value="Unassembled WGS sequence"/>
</dbReference>
<accession>A0A9D4F6Q3</accession>
<protein>
    <submittedName>
        <fullName evidence="1">Uncharacterized protein</fullName>
    </submittedName>
</protein>
<dbReference type="AlphaFoldDB" id="A0A9D4F6Q3"/>
<dbReference type="SUPFAM" id="SSF52047">
    <property type="entry name" value="RNI-like"/>
    <property type="match status" value="1"/>
</dbReference>